<dbReference type="AlphaFoldDB" id="A0A3B4XIK4"/>
<protein>
    <submittedName>
        <fullName evidence="6">Complement C1q tumor necrosis factor-related protein 3-like</fullName>
    </submittedName>
</protein>
<dbReference type="GeneTree" id="ENSGT00940000163520"/>
<reference evidence="6" key="1">
    <citation type="submission" date="2025-08" db="UniProtKB">
        <authorList>
            <consortium name="Ensembl"/>
        </authorList>
    </citation>
    <scope>IDENTIFICATION</scope>
</reference>
<dbReference type="Gene3D" id="2.60.120.40">
    <property type="match status" value="1"/>
</dbReference>
<feature type="signal peptide" evidence="4">
    <location>
        <begin position="1"/>
        <end position="26"/>
    </location>
</feature>
<comment type="subcellular location">
    <subcellularLocation>
        <location evidence="1">Secreted</location>
    </subcellularLocation>
</comment>
<dbReference type="SMART" id="SM00110">
    <property type="entry name" value="C1Q"/>
    <property type="match status" value="1"/>
</dbReference>
<dbReference type="Ensembl" id="ENSSLDT00000016656.1">
    <property type="protein sequence ID" value="ENSSLDP00000016061.1"/>
    <property type="gene ID" value="ENSSLDG00000012736.1"/>
</dbReference>
<keyword evidence="7" id="KW-1185">Reference proteome</keyword>
<dbReference type="GO" id="GO:0005576">
    <property type="term" value="C:extracellular region"/>
    <property type="evidence" value="ECO:0007669"/>
    <property type="project" value="UniProtKB-SubCell"/>
</dbReference>
<accession>A0A3B4XIK4</accession>
<dbReference type="InterPro" id="IPR008983">
    <property type="entry name" value="Tumour_necrosis_fac-like_dom"/>
</dbReference>
<evidence type="ECO:0000313" key="6">
    <source>
        <dbReference type="Ensembl" id="ENSSLDP00000016061.1"/>
    </source>
</evidence>
<evidence type="ECO:0000256" key="1">
    <source>
        <dbReference type="ARBA" id="ARBA00004613"/>
    </source>
</evidence>
<evidence type="ECO:0000256" key="3">
    <source>
        <dbReference type="ARBA" id="ARBA00022729"/>
    </source>
</evidence>
<evidence type="ECO:0000313" key="7">
    <source>
        <dbReference type="Proteomes" id="UP000261360"/>
    </source>
</evidence>
<keyword evidence="2" id="KW-0964">Secreted</keyword>
<evidence type="ECO:0000259" key="5">
    <source>
        <dbReference type="PROSITE" id="PS50871"/>
    </source>
</evidence>
<reference evidence="6" key="2">
    <citation type="submission" date="2025-09" db="UniProtKB">
        <authorList>
            <consortium name="Ensembl"/>
        </authorList>
    </citation>
    <scope>IDENTIFICATION</scope>
</reference>
<keyword evidence="3 4" id="KW-0732">Signal</keyword>
<sequence length="199" mass="22231">SETFVTFRMRLESLLLLLCLSHTAAAGGEAVQVDEQLTVQPDVWAEVRALRHLVVDQRAELNRSKVAFSAALTDSGLLGPFNTDTTIVYSNVFTNIGKAYNPITGIFTAPVKGVYYFRFTGMDYRSAVHMGAALYKNNQRIMLTYEINVNNGYFEHMSNGVTLELEKGDVVFLRLPANKGLYDNNESHNTFSGFLLFTL</sequence>
<proteinExistence type="predicted"/>
<evidence type="ECO:0000256" key="2">
    <source>
        <dbReference type="ARBA" id="ARBA00022525"/>
    </source>
</evidence>
<dbReference type="PROSITE" id="PS50871">
    <property type="entry name" value="C1Q"/>
    <property type="match status" value="1"/>
</dbReference>
<dbReference type="Proteomes" id="UP000261360">
    <property type="component" value="Unplaced"/>
</dbReference>
<dbReference type="InterPro" id="IPR001073">
    <property type="entry name" value="C1q_dom"/>
</dbReference>
<dbReference type="Pfam" id="PF00386">
    <property type="entry name" value="C1q"/>
    <property type="match status" value="1"/>
</dbReference>
<dbReference type="InterPro" id="IPR050822">
    <property type="entry name" value="Cerebellin_Synaptic_Org"/>
</dbReference>
<dbReference type="PRINTS" id="PR00007">
    <property type="entry name" value="COMPLEMNTC1Q"/>
</dbReference>
<dbReference type="SUPFAM" id="SSF49842">
    <property type="entry name" value="TNF-like"/>
    <property type="match status" value="1"/>
</dbReference>
<dbReference type="PANTHER" id="PTHR22923:SF102">
    <property type="entry name" value="CEREBELLIN 13-RELATED"/>
    <property type="match status" value="1"/>
</dbReference>
<evidence type="ECO:0000256" key="4">
    <source>
        <dbReference type="SAM" id="SignalP"/>
    </source>
</evidence>
<dbReference type="PANTHER" id="PTHR22923">
    <property type="entry name" value="CEREBELLIN-RELATED"/>
    <property type="match status" value="1"/>
</dbReference>
<organism evidence="6 7">
    <name type="scientific">Seriola lalandi dorsalis</name>
    <dbReference type="NCBI Taxonomy" id="1841481"/>
    <lineage>
        <taxon>Eukaryota</taxon>
        <taxon>Metazoa</taxon>
        <taxon>Chordata</taxon>
        <taxon>Craniata</taxon>
        <taxon>Vertebrata</taxon>
        <taxon>Euteleostomi</taxon>
        <taxon>Actinopterygii</taxon>
        <taxon>Neopterygii</taxon>
        <taxon>Teleostei</taxon>
        <taxon>Neoteleostei</taxon>
        <taxon>Acanthomorphata</taxon>
        <taxon>Carangaria</taxon>
        <taxon>Carangiformes</taxon>
        <taxon>Carangidae</taxon>
        <taxon>Seriola</taxon>
    </lineage>
</organism>
<feature type="domain" description="C1q" evidence="5">
    <location>
        <begin position="61"/>
        <end position="199"/>
    </location>
</feature>
<feature type="chain" id="PRO_5017321728" evidence="4">
    <location>
        <begin position="27"/>
        <end position="199"/>
    </location>
</feature>
<name>A0A3B4XIK4_SERLL</name>